<gene>
    <name evidence="11" type="ORF">ACFPTR_03540</name>
</gene>
<organism evidence="11 12">
    <name type="scientific">Aliibacillus thermotolerans</name>
    <dbReference type="NCBI Taxonomy" id="1834418"/>
    <lineage>
        <taxon>Bacteria</taxon>
        <taxon>Bacillati</taxon>
        <taxon>Bacillota</taxon>
        <taxon>Bacilli</taxon>
        <taxon>Bacillales</taxon>
        <taxon>Bacillaceae</taxon>
        <taxon>Aliibacillus</taxon>
    </lineage>
</organism>
<dbReference type="InterPro" id="IPR010920">
    <property type="entry name" value="LSM_dom_sf"/>
</dbReference>
<dbReference type="Pfam" id="PF00924">
    <property type="entry name" value="MS_channel_2nd"/>
    <property type="match status" value="1"/>
</dbReference>
<comment type="similarity">
    <text evidence="2">Belongs to the MscS (TC 1.A.23) family.</text>
</comment>
<feature type="transmembrane region" description="Helical" evidence="7">
    <location>
        <begin position="66"/>
        <end position="84"/>
    </location>
</feature>
<keyword evidence="12" id="KW-1185">Reference proteome</keyword>
<feature type="transmembrane region" description="Helical" evidence="7">
    <location>
        <begin position="133"/>
        <end position="156"/>
    </location>
</feature>
<feature type="transmembrane region" description="Helical" evidence="7">
    <location>
        <begin position="90"/>
        <end position="112"/>
    </location>
</feature>
<keyword evidence="5 7" id="KW-1133">Transmembrane helix</keyword>
<dbReference type="Gene3D" id="2.30.30.60">
    <property type="match status" value="1"/>
</dbReference>
<dbReference type="Pfam" id="PF21082">
    <property type="entry name" value="MS_channel_3rd"/>
    <property type="match status" value="1"/>
</dbReference>
<dbReference type="InterPro" id="IPR011066">
    <property type="entry name" value="MscS_channel_C_sf"/>
</dbReference>
<dbReference type="Proteomes" id="UP001596143">
    <property type="component" value="Unassembled WGS sequence"/>
</dbReference>
<evidence type="ECO:0000259" key="9">
    <source>
        <dbReference type="Pfam" id="PF21082"/>
    </source>
</evidence>
<evidence type="ECO:0000256" key="7">
    <source>
        <dbReference type="SAM" id="Phobius"/>
    </source>
</evidence>
<evidence type="ECO:0000259" key="8">
    <source>
        <dbReference type="Pfam" id="PF00924"/>
    </source>
</evidence>
<dbReference type="InterPro" id="IPR006685">
    <property type="entry name" value="MscS_channel_2nd"/>
</dbReference>
<evidence type="ECO:0000259" key="10">
    <source>
        <dbReference type="Pfam" id="PF21088"/>
    </source>
</evidence>
<dbReference type="InterPro" id="IPR023408">
    <property type="entry name" value="MscS_beta-dom_sf"/>
</dbReference>
<dbReference type="InterPro" id="IPR011014">
    <property type="entry name" value="MscS_channel_TM-2"/>
</dbReference>
<evidence type="ECO:0000256" key="1">
    <source>
        <dbReference type="ARBA" id="ARBA00004651"/>
    </source>
</evidence>
<sequence length="379" mass="43789">MEFLNDWKQWLWDLPWIDIGIAVIIAAAIFLLRKIFTKYIFKMILVFANKASHLLQNLLLAFEKPIHFFIGVLGIYLALLYLPIPSENLHFIHQVFRSIIVAVIGWGFFNFASTTSQLYNKIALKMEDGKDSMLIPFLSRIIRFVIVALTLTIIAFEFGYDVNGFIAGLGLGGLAFALAAQDTISNFFGGVIIVTERPFKKGDWIATPTVEGIVEDISFRSTKIRAFEDSIVVVPNNTIAHEPITNWSAMTKRLITFTVEIDKSTPREKVEKVVQDIEQMLRHDEDIHQELIIVNFNQLKDYSYEIYLYFFSKTTAWVEWTKVKQKINMEILRILDDNQVELAYPTQSLYVENGEEEFLHALREEKVKEINERSKDSEE</sequence>
<dbReference type="InterPro" id="IPR049278">
    <property type="entry name" value="MS_channel_C"/>
</dbReference>
<dbReference type="SUPFAM" id="SSF50182">
    <property type="entry name" value="Sm-like ribonucleoproteins"/>
    <property type="match status" value="1"/>
</dbReference>
<feature type="transmembrane region" description="Helical" evidence="7">
    <location>
        <begin position="14"/>
        <end position="32"/>
    </location>
</feature>
<comment type="subcellular location">
    <subcellularLocation>
        <location evidence="1">Cell membrane</location>
        <topology evidence="1">Multi-pass membrane protein</topology>
    </subcellularLocation>
</comment>
<dbReference type="Pfam" id="PF21088">
    <property type="entry name" value="MS_channel_1st"/>
    <property type="match status" value="1"/>
</dbReference>
<evidence type="ECO:0000256" key="4">
    <source>
        <dbReference type="ARBA" id="ARBA00022692"/>
    </source>
</evidence>
<proteinExistence type="inferred from homology"/>
<evidence type="ECO:0000313" key="12">
    <source>
        <dbReference type="Proteomes" id="UP001596143"/>
    </source>
</evidence>
<protein>
    <submittedName>
        <fullName evidence="11">Mechanosensitive ion channel family protein</fullName>
    </submittedName>
</protein>
<dbReference type="InterPro" id="IPR049142">
    <property type="entry name" value="MS_channel_1st"/>
</dbReference>
<feature type="domain" description="Mechanosensitive ion channel MscS" evidence="8">
    <location>
        <begin position="182"/>
        <end position="248"/>
    </location>
</feature>
<reference evidence="12" key="1">
    <citation type="journal article" date="2019" name="Int. J. Syst. Evol. Microbiol.">
        <title>The Global Catalogue of Microorganisms (GCM) 10K type strain sequencing project: providing services to taxonomists for standard genome sequencing and annotation.</title>
        <authorList>
            <consortium name="The Broad Institute Genomics Platform"/>
            <consortium name="The Broad Institute Genome Sequencing Center for Infectious Disease"/>
            <person name="Wu L."/>
            <person name="Ma J."/>
        </authorList>
    </citation>
    <scope>NUCLEOTIDE SEQUENCE [LARGE SCALE GENOMIC DNA]</scope>
    <source>
        <strain evidence="12">CGMCC 1.15790</strain>
    </source>
</reference>
<accession>A0ABW0U5D7</accession>
<dbReference type="PANTHER" id="PTHR43634:SF2">
    <property type="entry name" value="LOW CONDUCTANCE MECHANOSENSITIVE CHANNEL YNAI"/>
    <property type="match status" value="1"/>
</dbReference>
<dbReference type="InterPro" id="IPR045042">
    <property type="entry name" value="YnaI-like"/>
</dbReference>
<name>A0ABW0U5D7_9BACI</name>
<evidence type="ECO:0000256" key="3">
    <source>
        <dbReference type="ARBA" id="ARBA00022475"/>
    </source>
</evidence>
<evidence type="ECO:0000256" key="5">
    <source>
        <dbReference type="ARBA" id="ARBA00022989"/>
    </source>
</evidence>
<evidence type="ECO:0000313" key="11">
    <source>
        <dbReference type="EMBL" id="MFC5627965.1"/>
    </source>
</evidence>
<dbReference type="SUPFAM" id="SSF82861">
    <property type="entry name" value="Mechanosensitive channel protein MscS (YggB), transmembrane region"/>
    <property type="match status" value="1"/>
</dbReference>
<dbReference type="EMBL" id="JBHSPF010000015">
    <property type="protein sequence ID" value="MFC5627965.1"/>
    <property type="molecule type" value="Genomic_DNA"/>
</dbReference>
<keyword evidence="6 7" id="KW-0472">Membrane</keyword>
<dbReference type="RefSeq" id="WP_270896112.1">
    <property type="nucleotide sequence ID" value="NZ_JBHSPF010000015.1"/>
</dbReference>
<dbReference type="Gene3D" id="3.30.70.100">
    <property type="match status" value="1"/>
</dbReference>
<comment type="caution">
    <text evidence="11">The sequence shown here is derived from an EMBL/GenBank/DDBJ whole genome shotgun (WGS) entry which is preliminary data.</text>
</comment>
<keyword evidence="4 7" id="KW-0812">Transmembrane</keyword>
<evidence type="ECO:0000256" key="2">
    <source>
        <dbReference type="ARBA" id="ARBA00008017"/>
    </source>
</evidence>
<feature type="domain" description="Mechanosensitive ion channel transmembrane helices 2/3" evidence="10">
    <location>
        <begin position="141"/>
        <end position="181"/>
    </location>
</feature>
<dbReference type="PANTHER" id="PTHR43634">
    <property type="entry name" value="OW CONDUCTANCE MECHANOSENSITIVE CHANNEL"/>
    <property type="match status" value="1"/>
</dbReference>
<dbReference type="Gene3D" id="1.10.287.1260">
    <property type="match status" value="1"/>
</dbReference>
<keyword evidence="3" id="KW-1003">Cell membrane</keyword>
<feature type="domain" description="Mechanosensitive ion channel MscS C-terminal" evidence="9">
    <location>
        <begin position="255"/>
        <end position="341"/>
    </location>
</feature>
<evidence type="ECO:0000256" key="6">
    <source>
        <dbReference type="ARBA" id="ARBA00023136"/>
    </source>
</evidence>
<dbReference type="SUPFAM" id="SSF82689">
    <property type="entry name" value="Mechanosensitive channel protein MscS (YggB), C-terminal domain"/>
    <property type="match status" value="1"/>
</dbReference>